<protein>
    <submittedName>
        <fullName evidence="3">Putative DNA-binding protein (UPF0251 family)</fullName>
    </submittedName>
</protein>
<dbReference type="GO" id="GO:0003677">
    <property type="term" value="F:DNA binding"/>
    <property type="evidence" value="ECO:0007669"/>
    <property type="project" value="UniProtKB-KW"/>
</dbReference>
<feature type="compositionally biased region" description="Low complexity" evidence="2">
    <location>
        <begin position="140"/>
        <end position="157"/>
    </location>
</feature>
<dbReference type="AlphaFoldDB" id="A0A7X0F5I2"/>
<comment type="caution">
    <text evidence="3">The sequence shown here is derived from an EMBL/GenBank/DDBJ whole genome shotgun (WGS) entry which is preliminary data.</text>
</comment>
<evidence type="ECO:0000313" key="4">
    <source>
        <dbReference type="Proteomes" id="UP000536262"/>
    </source>
</evidence>
<proteinExistence type="predicted"/>
<dbReference type="Proteomes" id="UP000536262">
    <property type="component" value="Unassembled WGS sequence"/>
</dbReference>
<feature type="coiled-coil region" evidence="1">
    <location>
        <begin position="664"/>
        <end position="691"/>
    </location>
</feature>
<evidence type="ECO:0000256" key="2">
    <source>
        <dbReference type="SAM" id="MobiDB-lite"/>
    </source>
</evidence>
<gene>
    <name evidence="3" type="ORF">GGR00_001252</name>
</gene>
<feature type="region of interest" description="Disordered" evidence="2">
    <location>
        <begin position="761"/>
        <end position="791"/>
    </location>
</feature>
<evidence type="ECO:0000256" key="1">
    <source>
        <dbReference type="SAM" id="Coils"/>
    </source>
</evidence>
<dbReference type="RefSeq" id="WP_184698550.1">
    <property type="nucleotide sequence ID" value="NZ_BAABEG010000001.1"/>
</dbReference>
<name>A0A7X0F5I2_9HYPH</name>
<keyword evidence="4" id="KW-1185">Reference proteome</keyword>
<keyword evidence="1" id="KW-0175">Coiled coil</keyword>
<accession>A0A7X0F5I2</accession>
<keyword evidence="3" id="KW-0238">DNA-binding</keyword>
<dbReference type="EMBL" id="JACHOU010000002">
    <property type="protein sequence ID" value="MBB6353484.1"/>
    <property type="molecule type" value="Genomic_DNA"/>
</dbReference>
<sequence>MADEEIIEQGEQQPNPELERQKLAERLGGIIGRFENMATKRIAQRQSLEDRWLEDLAQYHGRYDADTQRKLNAPGSKKSKLFINLTRPKTDAMSARLMDLLFPTDDKNWGIQPTPVPRLTKASEQAERAAFDAKKKADEAAAAQQEGQGADPQAAALKAQADIAQQKAEELQGIIEEGGRRCDLMAAEIDDQLKESSYHAVKRDQIEDASKLGTGVTKGPVTGDRVRKGWQMQKEPARNPDGTPQIGLDGKPVMADAYKLQMSNGDQPAMRYVDIWSFFPDMDVRNIEDGEGNLERHLMNQKKLRELARLPGFDKGAIRRLLAGKPKAPAPSYLASIRDITGDKQQVTSGLYHVWEYSGQLSAEDMQDLALAMGDDATVKDLADADPLDTLNAIVWFCDGELLKFAIYPYDSGECLYSVFNLIKDESSVFGYGVPYVMRDPQKSLNASWRAMMDNAGNSAGPQIVVATSQVEPADGDWTIGGGTKIWKAKEGVPTGHRVFETFDIPNNQAKFANIIALSKQFIDDMTAMPQIAQGEQGNTTKTVQGMALLMNSANVVFRRIVKNFDDDVTTPDIRRFYDWNMQFNPKDEIKGDYDVDARGSSVLLVREMQAQTLMAVATQLGGHPIYGPMLKNREILRKLFQALMIPSADVVLTDTEIDAIMAQAAANDAVAQAEAKKADLAQQQHDLELAKLDATVAISNMENESKERIALLQQETELIKLAQQGNITLDQIDARMQMHRQTIDSKERVFTAEAAVEAVNAKSARARGEEPKGSGGYISAGGDAPEGSAV</sequence>
<reference evidence="3 4" key="1">
    <citation type="submission" date="2020-08" db="EMBL/GenBank/DDBJ databases">
        <title>Genomic Encyclopedia of Type Strains, Phase IV (KMG-IV): sequencing the most valuable type-strain genomes for metagenomic binning, comparative biology and taxonomic classification.</title>
        <authorList>
            <person name="Goeker M."/>
        </authorList>
    </citation>
    <scope>NUCLEOTIDE SEQUENCE [LARGE SCALE GENOMIC DNA]</scope>
    <source>
        <strain evidence="3 4">DSM 7051</strain>
    </source>
</reference>
<organism evidence="3 4">
    <name type="scientific">Aminobacter aganoensis</name>
    <dbReference type="NCBI Taxonomy" id="83264"/>
    <lineage>
        <taxon>Bacteria</taxon>
        <taxon>Pseudomonadati</taxon>
        <taxon>Pseudomonadota</taxon>
        <taxon>Alphaproteobacteria</taxon>
        <taxon>Hyphomicrobiales</taxon>
        <taxon>Phyllobacteriaceae</taxon>
        <taxon>Aminobacter</taxon>
    </lineage>
</organism>
<evidence type="ECO:0000313" key="3">
    <source>
        <dbReference type="EMBL" id="MBB6353484.1"/>
    </source>
</evidence>
<feature type="region of interest" description="Disordered" evidence="2">
    <location>
        <begin position="132"/>
        <end position="157"/>
    </location>
</feature>